<reference evidence="6" key="1">
    <citation type="journal article" date="2019" name="Int. J. Syst. Evol. Microbiol.">
        <title>The Global Catalogue of Microorganisms (GCM) 10K type strain sequencing project: providing services to taxonomists for standard genome sequencing and annotation.</title>
        <authorList>
            <consortium name="The Broad Institute Genomics Platform"/>
            <consortium name="The Broad Institute Genome Sequencing Center for Infectious Disease"/>
            <person name="Wu L."/>
            <person name="Ma J."/>
        </authorList>
    </citation>
    <scope>NUCLEOTIDE SEQUENCE [LARGE SCALE GENOMIC DNA]</scope>
    <source>
        <strain evidence="6">CGMCC 1.6960</strain>
    </source>
</reference>
<sequence>MTSEQGPGRDGAPPVARAHGLDPVALRRTSAPEQVADRLTALILDGTLLPGDRLPESTLAASLGISRNSVREGIRLLERGRLVRSEMHRGAVVATPSVADLDDLYTARHRLEELAAGLPDDGGRDQALEAAYARLEAAAATRDARTIVEADMAFHATIVARLGSERLDAFFAQVITEMGYYLRILSHTDDEPGHADDAVLAQHRVLVDAIRAGDAAAARAAVAEHLAANHRRIRDILAERAAAGPR</sequence>
<dbReference type="Gene3D" id="1.10.10.10">
    <property type="entry name" value="Winged helix-like DNA-binding domain superfamily/Winged helix DNA-binding domain"/>
    <property type="match status" value="1"/>
</dbReference>
<dbReference type="Gene3D" id="1.20.120.530">
    <property type="entry name" value="GntR ligand-binding domain-like"/>
    <property type="match status" value="1"/>
</dbReference>
<comment type="caution">
    <text evidence="5">The sequence shown here is derived from an EMBL/GenBank/DDBJ whole genome shotgun (WGS) entry which is preliminary data.</text>
</comment>
<dbReference type="SMART" id="SM00345">
    <property type="entry name" value="HTH_GNTR"/>
    <property type="match status" value="1"/>
</dbReference>
<dbReference type="Pfam" id="PF00392">
    <property type="entry name" value="GntR"/>
    <property type="match status" value="1"/>
</dbReference>
<gene>
    <name evidence="5" type="ORF">GCM10010968_03380</name>
</gene>
<dbReference type="SUPFAM" id="SSF48008">
    <property type="entry name" value="GntR ligand-binding domain-like"/>
    <property type="match status" value="1"/>
</dbReference>
<dbReference type="PANTHER" id="PTHR43537:SF5">
    <property type="entry name" value="UXU OPERON TRANSCRIPTIONAL REGULATOR"/>
    <property type="match status" value="1"/>
</dbReference>
<evidence type="ECO:0000259" key="4">
    <source>
        <dbReference type="PROSITE" id="PS50949"/>
    </source>
</evidence>
<proteinExistence type="predicted"/>
<dbReference type="PANTHER" id="PTHR43537">
    <property type="entry name" value="TRANSCRIPTIONAL REGULATOR, GNTR FAMILY"/>
    <property type="match status" value="1"/>
</dbReference>
<dbReference type="InterPro" id="IPR036388">
    <property type="entry name" value="WH-like_DNA-bd_sf"/>
</dbReference>
<evidence type="ECO:0000256" key="3">
    <source>
        <dbReference type="ARBA" id="ARBA00023163"/>
    </source>
</evidence>
<dbReference type="InterPro" id="IPR008920">
    <property type="entry name" value="TF_FadR/GntR_C"/>
</dbReference>
<evidence type="ECO:0000313" key="5">
    <source>
        <dbReference type="EMBL" id="GGN78035.1"/>
    </source>
</evidence>
<dbReference type="RefSeq" id="WP_188715370.1">
    <property type="nucleotide sequence ID" value="NZ_BAABBD010000001.1"/>
</dbReference>
<accession>A0ABQ2KBW5</accession>
<dbReference type="Pfam" id="PF07729">
    <property type="entry name" value="FCD"/>
    <property type="match status" value="1"/>
</dbReference>
<evidence type="ECO:0000256" key="1">
    <source>
        <dbReference type="ARBA" id="ARBA00023015"/>
    </source>
</evidence>
<evidence type="ECO:0000313" key="6">
    <source>
        <dbReference type="Proteomes" id="UP000626982"/>
    </source>
</evidence>
<keyword evidence="1" id="KW-0805">Transcription regulation</keyword>
<keyword evidence="6" id="KW-1185">Reference proteome</keyword>
<dbReference type="PROSITE" id="PS50949">
    <property type="entry name" value="HTH_GNTR"/>
    <property type="match status" value="1"/>
</dbReference>
<dbReference type="SMART" id="SM00895">
    <property type="entry name" value="FCD"/>
    <property type="match status" value="1"/>
</dbReference>
<dbReference type="InterPro" id="IPR000524">
    <property type="entry name" value="Tscrpt_reg_HTH_GntR"/>
</dbReference>
<keyword evidence="2" id="KW-0238">DNA-binding</keyword>
<dbReference type="Proteomes" id="UP000626982">
    <property type="component" value="Unassembled WGS sequence"/>
</dbReference>
<dbReference type="InterPro" id="IPR011711">
    <property type="entry name" value="GntR_C"/>
</dbReference>
<dbReference type="CDD" id="cd07377">
    <property type="entry name" value="WHTH_GntR"/>
    <property type="match status" value="1"/>
</dbReference>
<keyword evidence="3" id="KW-0804">Transcription</keyword>
<organism evidence="5 6">
    <name type="scientific">Agrococcus terreus</name>
    <dbReference type="NCBI Taxonomy" id="574649"/>
    <lineage>
        <taxon>Bacteria</taxon>
        <taxon>Bacillati</taxon>
        <taxon>Actinomycetota</taxon>
        <taxon>Actinomycetes</taxon>
        <taxon>Micrococcales</taxon>
        <taxon>Microbacteriaceae</taxon>
        <taxon>Agrococcus</taxon>
    </lineage>
</organism>
<protein>
    <recommendedName>
        <fullName evidence="4">HTH gntR-type domain-containing protein</fullName>
    </recommendedName>
</protein>
<feature type="domain" description="HTH gntR-type" evidence="4">
    <location>
        <begin position="29"/>
        <end position="96"/>
    </location>
</feature>
<dbReference type="SUPFAM" id="SSF46785">
    <property type="entry name" value="Winged helix' DNA-binding domain"/>
    <property type="match status" value="1"/>
</dbReference>
<evidence type="ECO:0000256" key="2">
    <source>
        <dbReference type="ARBA" id="ARBA00023125"/>
    </source>
</evidence>
<dbReference type="InterPro" id="IPR036390">
    <property type="entry name" value="WH_DNA-bd_sf"/>
</dbReference>
<name>A0ABQ2KBW5_9MICO</name>
<dbReference type="EMBL" id="BMLM01000001">
    <property type="protein sequence ID" value="GGN78035.1"/>
    <property type="molecule type" value="Genomic_DNA"/>
</dbReference>